<keyword evidence="7" id="KW-1185">Reference proteome</keyword>
<dbReference type="HOGENOM" id="CLU_073078_1_0_11"/>
<dbReference type="InterPro" id="IPR018060">
    <property type="entry name" value="HTH_AraC"/>
</dbReference>
<dbReference type="PROSITE" id="PS01124">
    <property type="entry name" value="HTH_ARAC_FAMILY_2"/>
    <property type="match status" value="1"/>
</dbReference>
<dbReference type="Proteomes" id="UP000006820">
    <property type="component" value="Plasmid pNF1"/>
</dbReference>
<dbReference type="PANTHER" id="PTHR46796:SF15">
    <property type="entry name" value="BLL1074 PROTEIN"/>
    <property type="match status" value="1"/>
</dbReference>
<dbReference type="GO" id="GO:0043565">
    <property type="term" value="F:sequence-specific DNA binding"/>
    <property type="evidence" value="ECO:0007669"/>
    <property type="project" value="InterPro"/>
</dbReference>
<dbReference type="InterPro" id="IPR050204">
    <property type="entry name" value="AraC_XylS_family_regulators"/>
</dbReference>
<dbReference type="PANTHER" id="PTHR46796">
    <property type="entry name" value="HTH-TYPE TRANSCRIPTIONAL ACTIVATOR RHAS-RELATED"/>
    <property type="match status" value="1"/>
</dbReference>
<dbReference type="AlphaFoldDB" id="Q5YMM9"/>
<dbReference type="eggNOG" id="COG2207">
    <property type="taxonomic scope" value="Bacteria"/>
</dbReference>
<dbReference type="SMART" id="SM00342">
    <property type="entry name" value="HTH_ARAC"/>
    <property type="match status" value="1"/>
</dbReference>
<evidence type="ECO:0000256" key="4">
    <source>
        <dbReference type="SAM" id="MobiDB-lite"/>
    </source>
</evidence>
<sequence length="279" mass="29001">MGAQQGDLPLPALELPTAVRPRPQTGRAEVSAPEHRWSGGVSLTPGLMTFTGEIGDAPAHAHAAVQVLFVARGRLTLTDATGYTTPALAAIIPPGVVHQVHTEPGTSGFLAFLDPDSATAHAALAQLDGQPRQAATTWVSAATPAPSLSVGDPVTRPVRRSSHPVVAQALRRATDWVGGPPSLGELAADIGISVSRLSHIFTAQVGLPYVAWRRWVRLQLGFAVVRGGGSLTAAAHAAGFADSAHLTRTCRDLIGISPTEALIATGWRPPPARDRAVTE</sequence>
<keyword evidence="6" id="KW-0614">Plasmid</keyword>
<dbReference type="Gene3D" id="1.10.10.60">
    <property type="entry name" value="Homeodomain-like"/>
    <property type="match status" value="1"/>
</dbReference>
<reference evidence="6 7" key="1">
    <citation type="journal article" date="2004" name="Proc. Natl. Acad. Sci. U.S.A.">
        <title>The complete genomic sequence of Nocardia farcinica IFM 10152.</title>
        <authorList>
            <person name="Ishikawa J."/>
            <person name="Yamashita A."/>
            <person name="Mikami Y."/>
            <person name="Hoshino Y."/>
            <person name="Kurita H."/>
            <person name="Hotta K."/>
            <person name="Shiba T."/>
            <person name="Hattori M."/>
        </authorList>
    </citation>
    <scope>NUCLEOTIDE SEQUENCE [LARGE SCALE GENOMIC DNA]</scope>
    <source>
        <strain evidence="6 7">IFM 10152</strain>
        <plasmid evidence="7">Plasmid pNF1</plasmid>
    </source>
</reference>
<name>Q5YMM9_NOCFA</name>
<keyword evidence="2 6" id="KW-0238">DNA-binding</keyword>
<evidence type="ECO:0000256" key="3">
    <source>
        <dbReference type="ARBA" id="ARBA00023163"/>
    </source>
</evidence>
<dbReference type="GO" id="GO:0003700">
    <property type="term" value="F:DNA-binding transcription factor activity"/>
    <property type="evidence" value="ECO:0007669"/>
    <property type="project" value="InterPro"/>
</dbReference>
<dbReference type="KEGG" id="nfa:PNF1_370"/>
<evidence type="ECO:0000313" key="6">
    <source>
        <dbReference type="EMBL" id="BAD60562.1"/>
    </source>
</evidence>
<organism evidence="6 7">
    <name type="scientific">Nocardia farcinica (strain IFM 10152)</name>
    <dbReference type="NCBI Taxonomy" id="247156"/>
    <lineage>
        <taxon>Bacteria</taxon>
        <taxon>Bacillati</taxon>
        <taxon>Actinomycetota</taxon>
        <taxon>Actinomycetes</taxon>
        <taxon>Mycobacteriales</taxon>
        <taxon>Nocardiaceae</taxon>
        <taxon>Nocardia</taxon>
    </lineage>
</organism>
<gene>
    <name evidence="6" type="ordered locus">PNF1_370</name>
</gene>
<dbReference type="Pfam" id="PF12833">
    <property type="entry name" value="HTH_18"/>
    <property type="match status" value="1"/>
</dbReference>
<dbReference type="OrthoDB" id="4549023at2"/>
<evidence type="ECO:0000256" key="2">
    <source>
        <dbReference type="ARBA" id="ARBA00023125"/>
    </source>
</evidence>
<proteinExistence type="predicted"/>
<evidence type="ECO:0000259" key="5">
    <source>
        <dbReference type="PROSITE" id="PS01124"/>
    </source>
</evidence>
<evidence type="ECO:0000313" key="7">
    <source>
        <dbReference type="Proteomes" id="UP000006820"/>
    </source>
</evidence>
<geneLocation type="plasmid" evidence="6 7">
    <name>pNF1</name>
</geneLocation>
<accession>Q5YMM9</accession>
<keyword evidence="1" id="KW-0805">Transcription regulation</keyword>
<feature type="region of interest" description="Disordered" evidence="4">
    <location>
        <begin position="1"/>
        <end position="37"/>
    </location>
</feature>
<protein>
    <submittedName>
        <fullName evidence="6">Putative DNA-binding protein</fullName>
    </submittedName>
</protein>
<dbReference type="SUPFAM" id="SSF51182">
    <property type="entry name" value="RmlC-like cupins"/>
    <property type="match status" value="1"/>
</dbReference>
<dbReference type="EMBL" id="AP006619">
    <property type="protein sequence ID" value="BAD60562.1"/>
    <property type="molecule type" value="Genomic_DNA"/>
</dbReference>
<evidence type="ECO:0000256" key="1">
    <source>
        <dbReference type="ARBA" id="ARBA00023015"/>
    </source>
</evidence>
<keyword evidence="3" id="KW-0804">Transcription</keyword>
<feature type="domain" description="HTH araC/xylS-type" evidence="5">
    <location>
        <begin position="182"/>
        <end position="264"/>
    </location>
</feature>
<dbReference type="InterPro" id="IPR011051">
    <property type="entry name" value="RmlC_Cupin_sf"/>
</dbReference>